<gene>
    <name evidence="5" type="ORF">SAMN05421788_109197</name>
</gene>
<dbReference type="PRINTS" id="PR00038">
    <property type="entry name" value="HTHLUXR"/>
</dbReference>
<dbReference type="EMBL" id="FTOR01000009">
    <property type="protein sequence ID" value="SIT30332.1"/>
    <property type="molecule type" value="Genomic_DNA"/>
</dbReference>
<evidence type="ECO:0000256" key="2">
    <source>
        <dbReference type="ARBA" id="ARBA00023125"/>
    </source>
</evidence>
<dbReference type="STRING" id="477680.SAMN05421788_109197"/>
<name>A0A173MJ78_9BACT</name>
<proteinExistence type="predicted"/>
<evidence type="ECO:0000313" key="6">
    <source>
        <dbReference type="Proteomes" id="UP000186917"/>
    </source>
</evidence>
<dbReference type="CDD" id="cd06170">
    <property type="entry name" value="LuxR_C_like"/>
    <property type="match status" value="1"/>
</dbReference>
<sequence>MMDIQVYNRQQRLSRRESEILRLVALGLTSDKIAAQLFVSRRTVENHRANIRRKLDAQNTAGMLHKAMQERLL</sequence>
<dbReference type="SUPFAM" id="SSF46894">
    <property type="entry name" value="C-terminal effector domain of the bipartite response regulators"/>
    <property type="match status" value="1"/>
</dbReference>
<dbReference type="AlphaFoldDB" id="A0A173MJ78"/>
<dbReference type="GO" id="GO:0003677">
    <property type="term" value="F:DNA binding"/>
    <property type="evidence" value="ECO:0007669"/>
    <property type="project" value="UniProtKB-KW"/>
</dbReference>
<dbReference type="OrthoDB" id="965844at2"/>
<dbReference type="GO" id="GO:0006355">
    <property type="term" value="P:regulation of DNA-templated transcription"/>
    <property type="evidence" value="ECO:0007669"/>
    <property type="project" value="InterPro"/>
</dbReference>
<keyword evidence="6" id="KW-1185">Reference proteome</keyword>
<dbReference type="InterPro" id="IPR036388">
    <property type="entry name" value="WH-like_DNA-bd_sf"/>
</dbReference>
<dbReference type="KEGG" id="fln:FLA_3473"/>
<dbReference type="PROSITE" id="PS50043">
    <property type="entry name" value="HTH_LUXR_2"/>
    <property type="match status" value="1"/>
</dbReference>
<evidence type="ECO:0000256" key="3">
    <source>
        <dbReference type="ARBA" id="ARBA00023163"/>
    </source>
</evidence>
<dbReference type="Proteomes" id="UP000186917">
    <property type="component" value="Unassembled WGS sequence"/>
</dbReference>
<protein>
    <submittedName>
        <fullName evidence="5">Two-component system, NarL family, response regulator NreC</fullName>
    </submittedName>
</protein>
<dbReference type="PANTHER" id="PTHR44688">
    <property type="entry name" value="DNA-BINDING TRANSCRIPTIONAL ACTIVATOR DEVR_DOSR"/>
    <property type="match status" value="1"/>
</dbReference>
<evidence type="ECO:0000256" key="1">
    <source>
        <dbReference type="ARBA" id="ARBA00023015"/>
    </source>
</evidence>
<dbReference type="Gene3D" id="1.10.10.10">
    <property type="entry name" value="Winged helix-like DNA-binding domain superfamily/Winged helix DNA-binding domain"/>
    <property type="match status" value="1"/>
</dbReference>
<dbReference type="InterPro" id="IPR000792">
    <property type="entry name" value="Tscrpt_reg_LuxR_C"/>
</dbReference>
<dbReference type="SMART" id="SM00421">
    <property type="entry name" value="HTH_LUXR"/>
    <property type="match status" value="1"/>
</dbReference>
<keyword evidence="3" id="KW-0804">Transcription</keyword>
<dbReference type="InterPro" id="IPR016032">
    <property type="entry name" value="Sig_transdc_resp-reg_C-effctor"/>
</dbReference>
<dbReference type="PROSITE" id="PS00622">
    <property type="entry name" value="HTH_LUXR_1"/>
    <property type="match status" value="1"/>
</dbReference>
<evidence type="ECO:0000313" key="5">
    <source>
        <dbReference type="EMBL" id="SIT30332.1"/>
    </source>
</evidence>
<feature type="domain" description="HTH luxR-type" evidence="4">
    <location>
        <begin position="6"/>
        <end position="71"/>
    </location>
</feature>
<dbReference type="PANTHER" id="PTHR44688:SF16">
    <property type="entry name" value="DNA-BINDING TRANSCRIPTIONAL ACTIVATOR DEVR_DOSR"/>
    <property type="match status" value="1"/>
</dbReference>
<keyword evidence="2" id="KW-0238">DNA-binding</keyword>
<reference evidence="6" key="1">
    <citation type="submission" date="2017-01" db="EMBL/GenBank/DDBJ databases">
        <authorList>
            <person name="Varghese N."/>
            <person name="Submissions S."/>
        </authorList>
    </citation>
    <scope>NUCLEOTIDE SEQUENCE [LARGE SCALE GENOMIC DNA]</scope>
    <source>
        <strain evidence="6">DSM 21054</strain>
    </source>
</reference>
<dbReference type="Pfam" id="PF00196">
    <property type="entry name" value="GerE"/>
    <property type="match status" value="1"/>
</dbReference>
<evidence type="ECO:0000259" key="4">
    <source>
        <dbReference type="PROSITE" id="PS50043"/>
    </source>
</evidence>
<accession>A0A173MJ78</accession>
<dbReference type="RefSeq" id="WP_084206454.1">
    <property type="nucleotide sequence ID" value="NZ_AP017422.1"/>
</dbReference>
<organism evidence="5 6">
    <name type="scientific">Filimonas lacunae</name>
    <dbReference type="NCBI Taxonomy" id="477680"/>
    <lineage>
        <taxon>Bacteria</taxon>
        <taxon>Pseudomonadati</taxon>
        <taxon>Bacteroidota</taxon>
        <taxon>Chitinophagia</taxon>
        <taxon>Chitinophagales</taxon>
        <taxon>Chitinophagaceae</taxon>
        <taxon>Filimonas</taxon>
    </lineage>
</organism>
<keyword evidence="1" id="KW-0805">Transcription regulation</keyword>